<dbReference type="GO" id="GO:0045926">
    <property type="term" value="P:negative regulation of growth"/>
    <property type="evidence" value="ECO:0007669"/>
    <property type="project" value="UniProtKB-ARBA"/>
</dbReference>
<keyword evidence="3" id="KW-0217">Developmental protein</keyword>
<sequence>MAGSLPILSPLPLHKLKTERQQVITFTVPSVQIFGYCVDDTENGVAVQALTRRLEEELRAAKTRHLECGEVLLPADLLPMIARDVFRMAESEPCGLRGCTLYLNYETDQLCRKIGRVECDPGRVSTFELFLTLRHDSSSWYTLLPQFLKNWTSGRTIVLGHGFTLEKKKLYRSYRDLRPCAHEPRASSLQLRHVTLIRMMEFTCDARSSVKLASKRSGDASAQRSFTADRGCLIRTLWRPVEWNPGLTGVRPRHRWFTYIIYSTAGALLALAPYYREDKDRHLLATLRLSNSRLMGRFNCTFQRRHGRGLNYFAVLKAWYLV</sequence>
<dbReference type="GO" id="GO:0032006">
    <property type="term" value="P:regulation of TOR signaling"/>
    <property type="evidence" value="ECO:0007669"/>
    <property type="project" value="TreeGrafter"/>
</dbReference>
<keyword evidence="5" id="KW-0053">Apoptosis</keyword>
<evidence type="ECO:0000256" key="7">
    <source>
        <dbReference type="SAM" id="Phobius"/>
    </source>
</evidence>
<dbReference type="PANTHER" id="PTHR12478">
    <property type="entry name" value="DNA-DAMAGE-INDUCIBLE TRANSCRIPT 4 PROTEIN DDIT4"/>
    <property type="match status" value="1"/>
</dbReference>
<dbReference type="GO" id="GO:0006979">
    <property type="term" value="P:response to oxidative stress"/>
    <property type="evidence" value="ECO:0007669"/>
    <property type="project" value="UniProtKB-ARBA"/>
</dbReference>
<evidence type="ECO:0000256" key="1">
    <source>
        <dbReference type="ARBA" id="ARBA00004496"/>
    </source>
</evidence>
<comment type="subcellular location">
    <subcellularLocation>
        <location evidence="1">Cytoplasm</location>
    </subcellularLocation>
</comment>
<dbReference type="GO" id="GO:0006915">
    <property type="term" value="P:apoptotic process"/>
    <property type="evidence" value="ECO:0007669"/>
    <property type="project" value="UniProtKB-KW"/>
</dbReference>
<gene>
    <name evidence="8" type="ORF">TGEB3V08_LOCUS4653</name>
</gene>
<dbReference type="EMBL" id="OE840623">
    <property type="protein sequence ID" value="CAD7591693.1"/>
    <property type="molecule type" value="Genomic_DNA"/>
</dbReference>
<protein>
    <submittedName>
        <fullName evidence="8">Uncharacterized protein</fullName>
    </submittedName>
</protein>
<dbReference type="InterPro" id="IPR038281">
    <property type="entry name" value="RTP801-like_C_sf"/>
</dbReference>
<evidence type="ECO:0000256" key="4">
    <source>
        <dbReference type="ARBA" id="ARBA00022490"/>
    </source>
</evidence>
<reference evidence="8" key="1">
    <citation type="submission" date="2020-11" db="EMBL/GenBank/DDBJ databases">
        <authorList>
            <person name="Tran Van P."/>
        </authorList>
    </citation>
    <scope>NUCLEOTIDE SEQUENCE</scope>
</reference>
<dbReference type="GO" id="GO:0008258">
    <property type="term" value="P:head involution"/>
    <property type="evidence" value="ECO:0007669"/>
    <property type="project" value="UniProtKB-ARBA"/>
</dbReference>
<dbReference type="GO" id="GO:0009968">
    <property type="term" value="P:negative regulation of signal transduction"/>
    <property type="evidence" value="ECO:0007669"/>
    <property type="project" value="InterPro"/>
</dbReference>
<dbReference type="PANTHER" id="PTHR12478:SF16">
    <property type="entry name" value="PROTEIN CHARYBDE-RELATED"/>
    <property type="match status" value="1"/>
</dbReference>
<dbReference type="Pfam" id="PF07809">
    <property type="entry name" value="RTP801_C"/>
    <property type="match status" value="1"/>
</dbReference>
<keyword evidence="7" id="KW-0812">Transmembrane</keyword>
<evidence type="ECO:0000256" key="2">
    <source>
        <dbReference type="ARBA" id="ARBA00010670"/>
    </source>
</evidence>
<evidence type="ECO:0000256" key="6">
    <source>
        <dbReference type="ARBA" id="ARBA00059352"/>
    </source>
</evidence>
<organism evidence="8">
    <name type="scientific">Timema genevievae</name>
    <name type="common">Walking stick</name>
    <dbReference type="NCBI Taxonomy" id="629358"/>
    <lineage>
        <taxon>Eukaryota</taxon>
        <taxon>Metazoa</taxon>
        <taxon>Ecdysozoa</taxon>
        <taxon>Arthropoda</taxon>
        <taxon>Hexapoda</taxon>
        <taxon>Insecta</taxon>
        <taxon>Pterygota</taxon>
        <taxon>Neoptera</taxon>
        <taxon>Polyneoptera</taxon>
        <taxon>Phasmatodea</taxon>
        <taxon>Timematodea</taxon>
        <taxon>Timematoidea</taxon>
        <taxon>Timematidae</taxon>
        <taxon>Timema</taxon>
    </lineage>
</organism>
<keyword evidence="4" id="KW-0963">Cytoplasm</keyword>
<evidence type="ECO:0000256" key="5">
    <source>
        <dbReference type="ARBA" id="ARBA00022703"/>
    </source>
</evidence>
<evidence type="ECO:0000256" key="3">
    <source>
        <dbReference type="ARBA" id="ARBA00022473"/>
    </source>
</evidence>
<dbReference type="InterPro" id="IPR012918">
    <property type="entry name" value="RTP801-like"/>
</dbReference>
<name>A0A7R9JYC1_TIMGE</name>
<proteinExistence type="inferred from homology"/>
<dbReference type="FunFam" id="3.90.470.40:FF:000003">
    <property type="entry name" value="Charybde, isoform E"/>
    <property type="match status" value="1"/>
</dbReference>
<accession>A0A7R9JYC1</accession>
<comment type="similarity">
    <text evidence="2">Belongs to the DDIT4 family.</text>
</comment>
<evidence type="ECO:0000313" key="8">
    <source>
        <dbReference type="EMBL" id="CAD7591693.1"/>
    </source>
</evidence>
<feature type="transmembrane region" description="Helical" evidence="7">
    <location>
        <begin position="256"/>
        <end position="275"/>
    </location>
</feature>
<comment type="function">
    <text evidence="6">Inhibits cell growth by regulating the Tor pathway upstream of the Tsc1-Tsc2 complex and downstream of Akt1. Acts as a cell death activator during head development.</text>
</comment>
<dbReference type="Gene3D" id="3.90.470.40">
    <property type="entry name" value="RTP801-like"/>
    <property type="match status" value="1"/>
</dbReference>
<keyword evidence="7" id="KW-1133">Transmembrane helix</keyword>
<dbReference type="AlphaFoldDB" id="A0A7R9JYC1"/>
<keyword evidence="7" id="KW-0472">Membrane</keyword>
<dbReference type="GO" id="GO:0005737">
    <property type="term" value="C:cytoplasm"/>
    <property type="evidence" value="ECO:0007669"/>
    <property type="project" value="UniProtKB-SubCell"/>
</dbReference>